<evidence type="ECO:0000313" key="2">
    <source>
        <dbReference type="EMBL" id="NVN39000.1"/>
    </source>
</evidence>
<accession>A0A850P8V3</accession>
<dbReference type="AlphaFoldDB" id="A0A850P8V3"/>
<dbReference type="Pfam" id="PF10948">
    <property type="entry name" value="DUF2635"/>
    <property type="match status" value="1"/>
</dbReference>
<reference evidence="2 3" key="1">
    <citation type="submission" date="2020-06" db="EMBL/GenBank/DDBJ databases">
        <title>Description of novel acetic acid bacteria.</title>
        <authorList>
            <person name="Sombolestani A."/>
        </authorList>
    </citation>
    <scope>NUCLEOTIDE SEQUENCE [LARGE SCALE GENOMIC DNA]</scope>
    <source>
        <strain evidence="2 3">LMG 27010</strain>
    </source>
</reference>
<evidence type="ECO:0000256" key="1">
    <source>
        <dbReference type="SAM" id="MobiDB-lite"/>
    </source>
</evidence>
<dbReference type="RefSeq" id="WP_176612024.1">
    <property type="nucleotide sequence ID" value="NZ_JABXXR010000001.1"/>
</dbReference>
<organism evidence="2 3">
    <name type="scientific">Ameyamaea chiangmaiensis</name>
    <dbReference type="NCBI Taxonomy" id="442969"/>
    <lineage>
        <taxon>Bacteria</taxon>
        <taxon>Pseudomonadati</taxon>
        <taxon>Pseudomonadota</taxon>
        <taxon>Alphaproteobacteria</taxon>
        <taxon>Acetobacterales</taxon>
        <taxon>Acetobacteraceae</taxon>
        <taxon>Ameyamaea</taxon>
    </lineage>
</organism>
<sequence length="74" mass="8175">MRVKPAEGRAVRFPASKRLLKTEGEDVPDTMFWRRRLRDGDIEVVNTVVEASATEVTPSLPHEGKPDVTSEAAA</sequence>
<gene>
    <name evidence="2" type="ORF">HUK82_00270</name>
</gene>
<evidence type="ECO:0000313" key="3">
    <source>
        <dbReference type="Proteomes" id="UP000585665"/>
    </source>
</evidence>
<name>A0A850P8V3_9PROT</name>
<protein>
    <submittedName>
        <fullName evidence="2">DUF2635 domain-containing protein</fullName>
    </submittedName>
</protein>
<feature type="region of interest" description="Disordered" evidence="1">
    <location>
        <begin position="54"/>
        <end position="74"/>
    </location>
</feature>
<dbReference type="EMBL" id="JABXXR010000001">
    <property type="protein sequence ID" value="NVN39000.1"/>
    <property type="molecule type" value="Genomic_DNA"/>
</dbReference>
<proteinExistence type="predicted"/>
<dbReference type="InterPro" id="IPR024400">
    <property type="entry name" value="DUF2635"/>
</dbReference>
<comment type="caution">
    <text evidence="2">The sequence shown here is derived from an EMBL/GenBank/DDBJ whole genome shotgun (WGS) entry which is preliminary data.</text>
</comment>
<dbReference type="Proteomes" id="UP000585665">
    <property type="component" value="Unassembled WGS sequence"/>
</dbReference>
<keyword evidence="3" id="KW-1185">Reference proteome</keyword>